<keyword evidence="1" id="KW-1133">Transmembrane helix</keyword>
<protein>
    <submittedName>
        <fullName evidence="2">Uncharacterized protein</fullName>
    </submittedName>
</protein>
<reference evidence="2 3" key="1">
    <citation type="submission" date="2021-07" db="EMBL/GenBank/DDBJ databases">
        <title>Novel Helicobacter sp. Isolated from a dog.</title>
        <authorList>
            <person name="Rimbara E."/>
            <person name="Suzuki M."/>
        </authorList>
    </citation>
    <scope>NUCLEOTIDE SEQUENCE [LARGE SCALE GENOMIC DNA]</scope>
    <source>
        <strain evidence="3">NHP19-003</strain>
    </source>
</reference>
<dbReference type="EMBL" id="AP024814">
    <property type="protein sequence ID" value="BCZ17832.1"/>
    <property type="molecule type" value="Genomic_DNA"/>
</dbReference>
<organism evidence="2 3">
    <name type="scientific">Helicobacter gastrocanis</name>
    <dbReference type="NCBI Taxonomy" id="2849641"/>
    <lineage>
        <taxon>Bacteria</taxon>
        <taxon>Pseudomonadati</taxon>
        <taxon>Campylobacterota</taxon>
        <taxon>Epsilonproteobacteria</taxon>
        <taxon>Campylobacterales</taxon>
        <taxon>Helicobacteraceae</taxon>
        <taxon>Helicobacter</taxon>
    </lineage>
</organism>
<evidence type="ECO:0000313" key="2">
    <source>
        <dbReference type="EMBL" id="BCZ17832.1"/>
    </source>
</evidence>
<keyword evidence="1" id="KW-0472">Membrane</keyword>
<feature type="transmembrane region" description="Helical" evidence="1">
    <location>
        <begin position="55"/>
        <end position="74"/>
    </location>
</feature>
<dbReference type="Proteomes" id="UP000826775">
    <property type="component" value="Chromosome"/>
</dbReference>
<name>A0ABN6I520_9HELI</name>
<keyword evidence="1" id="KW-0812">Transmembrane</keyword>
<dbReference type="RefSeq" id="WP_221279125.1">
    <property type="nucleotide sequence ID" value="NZ_AP024814.1"/>
</dbReference>
<evidence type="ECO:0000313" key="3">
    <source>
        <dbReference type="Proteomes" id="UP000826775"/>
    </source>
</evidence>
<accession>A0ABN6I520</accession>
<sequence>MHLILLSFDEIILGEAVKFFKEYKTRLFFIYWVRWMVSAVVMLPFMLLFEWMHTPLWLNLFIGQTIGAIIFFKIDKFIFSNKD</sequence>
<evidence type="ECO:0000256" key="1">
    <source>
        <dbReference type="SAM" id="Phobius"/>
    </source>
</evidence>
<gene>
    <name evidence="2" type="ORF">NHP190003_11140</name>
</gene>
<feature type="transmembrane region" description="Helical" evidence="1">
    <location>
        <begin position="28"/>
        <end position="49"/>
    </location>
</feature>
<proteinExistence type="predicted"/>
<keyword evidence="3" id="KW-1185">Reference proteome</keyword>